<dbReference type="Proteomes" id="UP001431209">
    <property type="component" value="Unassembled WGS sequence"/>
</dbReference>
<dbReference type="InterPro" id="IPR000408">
    <property type="entry name" value="Reg_chr_condens"/>
</dbReference>
<gene>
    <name evidence="2" type="ORF">AKO1_013811</name>
</gene>
<evidence type="ECO:0000313" key="2">
    <source>
        <dbReference type="EMBL" id="KAL0477799.1"/>
    </source>
</evidence>
<comment type="caution">
    <text evidence="2">The sequence shown here is derived from an EMBL/GenBank/DDBJ whole genome shotgun (WGS) entry which is preliminary data.</text>
</comment>
<feature type="repeat" description="RCC1" evidence="1">
    <location>
        <begin position="367"/>
        <end position="445"/>
    </location>
</feature>
<dbReference type="InterPro" id="IPR009091">
    <property type="entry name" value="RCC1/BLIP-II"/>
</dbReference>
<feature type="repeat" description="RCC1" evidence="1">
    <location>
        <begin position="531"/>
        <end position="580"/>
    </location>
</feature>
<reference evidence="2 3" key="1">
    <citation type="submission" date="2024-03" db="EMBL/GenBank/DDBJ databases">
        <title>The Acrasis kona genome and developmental transcriptomes reveal deep origins of eukaryotic multicellular pathways.</title>
        <authorList>
            <person name="Sheikh S."/>
            <person name="Fu C.-J."/>
            <person name="Brown M.W."/>
            <person name="Baldauf S.L."/>
        </authorList>
    </citation>
    <scope>NUCLEOTIDE SEQUENCE [LARGE SCALE GENOMIC DNA]</scope>
    <source>
        <strain evidence="2 3">ATCC MYA-3509</strain>
    </source>
</reference>
<dbReference type="InterPro" id="IPR051553">
    <property type="entry name" value="Ran_GTPase-activating"/>
</dbReference>
<dbReference type="PROSITE" id="PS50012">
    <property type="entry name" value="RCC1_3"/>
    <property type="match status" value="3"/>
</dbReference>
<dbReference type="EMBL" id="JAOPGA020000240">
    <property type="protein sequence ID" value="KAL0477799.1"/>
    <property type="molecule type" value="Genomic_DNA"/>
</dbReference>
<dbReference type="Pfam" id="PF13540">
    <property type="entry name" value="RCC1_2"/>
    <property type="match status" value="1"/>
</dbReference>
<name>A0AAW2YKY7_9EUKA</name>
<dbReference type="Gene3D" id="2.130.10.30">
    <property type="entry name" value="Regulator of chromosome condensation 1/beta-lactamase-inhibitor protein II"/>
    <property type="match status" value="3"/>
</dbReference>
<protein>
    <submittedName>
        <fullName evidence="2">Uncharacterized protein</fullName>
    </submittedName>
</protein>
<dbReference type="SUPFAM" id="SSF50985">
    <property type="entry name" value="RCC1/BLIP-II"/>
    <property type="match status" value="2"/>
</dbReference>
<dbReference type="PANTHER" id="PTHR45982:SF1">
    <property type="entry name" value="REGULATOR OF CHROMOSOME CONDENSATION"/>
    <property type="match status" value="1"/>
</dbReference>
<sequence length="637" mass="72794">MGNSNSSKRESVRIRSNVRSSISIKKTTSPFDSVLEDESEVPYYLKHLQLEQDDGAPQGRKSMIVRTRSPQKRASRFIKQIILSKSELLQEMVRTMQTVYRSNTARKLFLSAKLLSSVIHAVYRSNATRIKHQLEMKRLFYFQVISKAAIQRVRYKRDKERLLALQSIIRAQNIRKDYNQRRSRIVVIQNCIKTRIIAKHFKYQVKSATLLQSLIRGRLSRKYVRNMILLQSAVRGHLAFRTALKMLNSIERTQALIRGLCVSVSYSSIRTRAIVKIKRKQNKKFSDISIIVPTCAANRGVDHNLFSLLRKRINRPRRKKILFCGDNTYSQFGHSSNNADPIQCNSSLSLALDKWKIIKISTRANDGIVYGWGTNGYGELGFDHANIVKQPRKIHFDRVVRDVSVVDRKVYLGFNCSFVHLSEFDSKDIDKVYAGYSHYCLLSKQGSVYISAVARVENDFAFLSTRESRKTARLSRMAKKRDKTVNLQVLGFNSPIVQIAIGNNHVVALDEQGRVWTWGDKRLGRLGHDDGNVYAWGSNSKGQQGDSTFTNNDEPRRICEIENVSYISAGDTHCLAVCENGRCYSWGNNETQQLGILNEWGDNFEERSPKVIEMIQNIPIIAAGAGSTHSYFVAYKD</sequence>
<dbReference type="AlphaFoldDB" id="A0AAW2YKY7"/>
<dbReference type="PANTHER" id="PTHR45982">
    <property type="entry name" value="REGULATOR OF CHROMOSOME CONDENSATION"/>
    <property type="match status" value="1"/>
</dbReference>
<organism evidence="2 3">
    <name type="scientific">Acrasis kona</name>
    <dbReference type="NCBI Taxonomy" id="1008807"/>
    <lineage>
        <taxon>Eukaryota</taxon>
        <taxon>Discoba</taxon>
        <taxon>Heterolobosea</taxon>
        <taxon>Tetramitia</taxon>
        <taxon>Eutetramitia</taxon>
        <taxon>Acrasidae</taxon>
        <taxon>Acrasis</taxon>
    </lineage>
</organism>
<evidence type="ECO:0000313" key="3">
    <source>
        <dbReference type="Proteomes" id="UP001431209"/>
    </source>
</evidence>
<dbReference type="InterPro" id="IPR000048">
    <property type="entry name" value="IQ_motif_EF-hand-BS"/>
</dbReference>
<accession>A0AAW2YKY7</accession>
<dbReference type="PROSITE" id="PS50096">
    <property type="entry name" value="IQ"/>
    <property type="match status" value="2"/>
</dbReference>
<keyword evidence="3" id="KW-1185">Reference proteome</keyword>
<dbReference type="Pfam" id="PF00415">
    <property type="entry name" value="RCC1"/>
    <property type="match status" value="3"/>
</dbReference>
<feature type="repeat" description="RCC1" evidence="1">
    <location>
        <begin position="581"/>
        <end position="636"/>
    </location>
</feature>
<evidence type="ECO:0000256" key="1">
    <source>
        <dbReference type="PROSITE-ProRule" id="PRU00235"/>
    </source>
</evidence>
<dbReference type="Pfam" id="PF00612">
    <property type="entry name" value="IQ"/>
    <property type="match status" value="1"/>
</dbReference>
<proteinExistence type="predicted"/>